<keyword evidence="2" id="KW-0732">Signal</keyword>
<feature type="region of interest" description="Disordered" evidence="1">
    <location>
        <begin position="221"/>
        <end position="246"/>
    </location>
</feature>
<protein>
    <recommendedName>
        <fullName evidence="3">ABC-type transport auxiliary lipoprotein component domain-containing protein</fullName>
    </recommendedName>
</protein>
<sequence length="246" mass="24860">MKSLRPSRSYGAYVRIALCASVAALAACASPPAHFYTLGSGGAASVSTASTASAAPAAAPATAADRATSPAFLIEVPPVDVPTQVARNQLVVQKGGSGVDVLEQERWVSPPADEIRRALSGDLAARLDTFDVYGAPYPNGVPVYRITVNVRRFESWLGSRAVLDAVWSVRKVGSESVLTCHTLAQVSVGSGYAALVDGHRQAVAQMADGIAAAVRAGASGRGVPSTPSGQCATGKPSSGKAGAGAA</sequence>
<dbReference type="PROSITE" id="PS51257">
    <property type="entry name" value="PROKAR_LIPOPROTEIN"/>
    <property type="match status" value="1"/>
</dbReference>
<evidence type="ECO:0000313" key="5">
    <source>
        <dbReference type="Proteomes" id="UP000240638"/>
    </source>
</evidence>
<name>A0A2T3XWM5_9BURK</name>
<dbReference type="SUPFAM" id="SSF159594">
    <property type="entry name" value="XCC0632-like"/>
    <property type="match status" value="1"/>
</dbReference>
<accession>A0A2T3XWM5</accession>
<feature type="chain" id="PRO_5015607333" description="ABC-type transport auxiliary lipoprotein component domain-containing protein" evidence="2">
    <location>
        <begin position="36"/>
        <end position="246"/>
    </location>
</feature>
<feature type="domain" description="ABC-type transport auxiliary lipoprotein component" evidence="3">
    <location>
        <begin position="59"/>
        <end position="211"/>
    </location>
</feature>
<feature type="signal peptide" evidence="2">
    <location>
        <begin position="1"/>
        <end position="35"/>
    </location>
</feature>
<reference evidence="4 5" key="1">
    <citation type="submission" date="2018-03" db="EMBL/GenBank/DDBJ databases">
        <title>Whole genome analyses suggest that Burkholderia sensu lato contains two further novel genera in the rhizoxinica-symbiotica group Mycetohabitans gen. nov., and Trinickia gen. nov.: implications for the evolution of diazotrophy and nodulation in the Burkholderiaceae.</title>
        <authorList>
            <person name="Estrada De Los Santos P."/>
            <person name="Palmer M."/>
            <person name="Chavez-Ramirez B."/>
            <person name="Steenkamp E.T."/>
            <person name="Hirsch A.M."/>
            <person name="Manyaka P."/>
            <person name="Maluk M."/>
            <person name="Lafos M."/>
            <person name="Crook M."/>
            <person name="Gross E."/>
            <person name="Simon M.F."/>
            <person name="Bueno Dos Reis Junior F."/>
            <person name="Poole P.S."/>
            <person name="Venter S.N."/>
            <person name="James E.K."/>
        </authorList>
    </citation>
    <scope>NUCLEOTIDE SEQUENCE [LARGE SCALE GENOMIC DNA]</scope>
    <source>
        <strain evidence="4 5">JPY-366</strain>
    </source>
</reference>
<dbReference type="AlphaFoldDB" id="A0A2T3XWM5"/>
<dbReference type="EMBL" id="PYUC01000004">
    <property type="protein sequence ID" value="PTB20908.1"/>
    <property type="molecule type" value="Genomic_DNA"/>
</dbReference>
<organism evidence="4 5">
    <name type="scientific">Trinickia symbiotica</name>
    <dbReference type="NCBI Taxonomy" id="863227"/>
    <lineage>
        <taxon>Bacteria</taxon>
        <taxon>Pseudomonadati</taxon>
        <taxon>Pseudomonadota</taxon>
        <taxon>Betaproteobacteria</taxon>
        <taxon>Burkholderiales</taxon>
        <taxon>Burkholderiaceae</taxon>
        <taxon>Trinickia</taxon>
    </lineage>
</organism>
<dbReference type="InterPro" id="IPR005586">
    <property type="entry name" value="ABC_trans_aux"/>
</dbReference>
<dbReference type="Gene3D" id="3.40.50.10610">
    <property type="entry name" value="ABC-type transport auxiliary lipoprotein component"/>
    <property type="match status" value="1"/>
</dbReference>
<evidence type="ECO:0000259" key="3">
    <source>
        <dbReference type="Pfam" id="PF03886"/>
    </source>
</evidence>
<gene>
    <name evidence="4" type="ORF">C9I57_09200</name>
</gene>
<comment type="caution">
    <text evidence="4">The sequence shown here is derived from an EMBL/GenBank/DDBJ whole genome shotgun (WGS) entry which is preliminary data.</text>
</comment>
<evidence type="ECO:0000313" key="4">
    <source>
        <dbReference type="EMBL" id="PTB20908.1"/>
    </source>
</evidence>
<evidence type="ECO:0000256" key="2">
    <source>
        <dbReference type="SAM" id="SignalP"/>
    </source>
</evidence>
<dbReference type="Proteomes" id="UP000240638">
    <property type="component" value="Unassembled WGS sequence"/>
</dbReference>
<proteinExistence type="predicted"/>
<dbReference type="Pfam" id="PF03886">
    <property type="entry name" value="ABC_trans_aux"/>
    <property type="match status" value="1"/>
</dbReference>
<evidence type="ECO:0000256" key="1">
    <source>
        <dbReference type="SAM" id="MobiDB-lite"/>
    </source>
</evidence>